<gene>
    <name evidence="1" type="ORF">VNO77_19769</name>
</gene>
<organism evidence="1 2">
    <name type="scientific">Canavalia gladiata</name>
    <name type="common">Sword bean</name>
    <name type="synonym">Dolichos gladiatus</name>
    <dbReference type="NCBI Taxonomy" id="3824"/>
    <lineage>
        <taxon>Eukaryota</taxon>
        <taxon>Viridiplantae</taxon>
        <taxon>Streptophyta</taxon>
        <taxon>Embryophyta</taxon>
        <taxon>Tracheophyta</taxon>
        <taxon>Spermatophyta</taxon>
        <taxon>Magnoliopsida</taxon>
        <taxon>eudicotyledons</taxon>
        <taxon>Gunneridae</taxon>
        <taxon>Pentapetalae</taxon>
        <taxon>rosids</taxon>
        <taxon>fabids</taxon>
        <taxon>Fabales</taxon>
        <taxon>Fabaceae</taxon>
        <taxon>Papilionoideae</taxon>
        <taxon>50 kb inversion clade</taxon>
        <taxon>NPAAA clade</taxon>
        <taxon>indigoferoid/millettioid clade</taxon>
        <taxon>Phaseoleae</taxon>
        <taxon>Canavalia</taxon>
    </lineage>
</organism>
<dbReference type="AlphaFoldDB" id="A0AAN9QKQ8"/>
<name>A0AAN9QKQ8_CANGL</name>
<accession>A0AAN9QKQ8</accession>
<sequence length="79" mass="8975">MLSSFTKWCVYEFDEPNLLLTLCFGILKSLPPLLCWESGVSGLDFLEVFFVSLGTAIQLSNDAGKLRKGFELFNFHIYC</sequence>
<keyword evidence="2" id="KW-1185">Reference proteome</keyword>
<dbReference type="Proteomes" id="UP001367508">
    <property type="component" value="Unassembled WGS sequence"/>
</dbReference>
<evidence type="ECO:0000313" key="1">
    <source>
        <dbReference type="EMBL" id="KAK7339124.1"/>
    </source>
</evidence>
<reference evidence="1 2" key="1">
    <citation type="submission" date="2024-01" db="EMBL/GenBank/DDBJ databases">
        <title>The genomes of 5 underutilized Papilionoideae crops provide insights into root nodulation and disease resistanc.</title>
        <authorList>
            <person name="Jiang F."/>
        </authorList>
    </citation>
    <scope>NUCLEOTIDE SEQUENCE [LARGE SCALE GENOMIC DNA]</scope>
    <source>
        <strain evidence="1">LVBAO_FW01</strain>
        <tissue evidence="1">Leaves</tissue>
    </source>
</reference>
<comment type="caution">
    <text evidence="1">The sequence shown here is derived from an EMBL/GenBank/DDBJ whole genome shotgun (WGS) entry which is preliminary data.</text>
</comment>
<protein>
    <submittedName>
        <fullName evidence="1">Uncharacterized protein</fullName>
    </submittedName>
</protein>
<dbReference type="EMBL" id="JAYMYQ010000004">
    <property type="protein sequence ID" value="KAK7339124.1"/>
    <property type="molecule type" value="Genomic_DNA"/>
</dbReference>
<evidence type="ECO:0000313" key="2">
    <source>
        <dbReference type="Proteomes" id="UP001367508"/>
    </source>
</evidence>
<proteinExistence type="predicted"/>